<dbReference type="eggNOG" id="KOG3922">
    <property type="taxonomic scope" value="Eukaryota"/>
</dbReference>
<organism evidence="9 10">
    <name type="scientific">Drosophila virilis</name>
    <name type="common">Fruit fly</name>
    <dbReference type="NCBI Taxonomy" id="7244"/>
    <lineage>
        <taxon>Eukaryota</taxon>
        <taxon>Metazoa</taxon>
        <taxon>Ecdysozoa</taxon>
        <taxon>Arthropoda</taxon>
        <taxon>Hexapoda</taxon>
        <taxon>Insecta</taxon>
        <taxon>Pterygota</taxon>
        <taxon>Neoptera</taxon>
        <taxon>Endopterygota</taxon>
        <taxon>Diptera</taxon>
        <taxon>Brachycera</taxon>
        <taxon>Muscomorpha</taxon>
        <taxon>Ephydroidea</taxon>
        <taxon>Drosophilidae</taxon>
        <taxon>Drosophila</taxon>
    </lineage>
</organism>
<evidence type="ECO:0000256" key="8">
    <source>
        <dbReference type="ARBA" id="ARBA00023180"/>
    </source>
</evidence>
<protein>
    <submittedName>
        <fullName evidence="9">Uncharacterized protein</fullName>
    </submittedName>
</protein>
<keyword evidence="8" id="KW-0325">Glycoprotein</keyword>
<dbReference type="InterPro" id="IPR007734">
    <property type="entry name" value="Heparan_SO4_2-O-STrfase"/>
</dbReference>
<dbReference type="Gene3D" id="3.40.50.300">
    <property type="entry name" value="P-loop containing nucleotide triphosphate hydrolases"/>
    <property type="match status" value="1"/>
</dbReference>
<evidence type="ECO:0000256" key="3">
    <source>
        <dbReference type="ARBA" id="ARBA00022692"/>
    </source>
</evidence>
<dbReference type="GO" id="GO:0000139">
    <property type="term" value="C:Golgi membrane"/>
    <property type="evidence" value="ECO:0007669"/>
    <property type="project" value="UniProtKB-SubCell"/>
</dbReference>
<evidence type="ECO:0000256" key="7">
    <source>
        <dbReference type="ARBA" id="ARBA00023136"/>
    </source>
</evidence>
<dbReference type="OrthoDB" id="10019582at2759"/>
<name>A0A0Q9WR56_DROVI</name>
<evidence type="ECO:0000256" key="5">
    <source>
        <dbReference type="ARBA" id="ARBA00022989"/>
    </source>
</evidence>
<dbReference type="PANTHER" id="PTHR12129">
    <property type="entry name" value="HEPARAN SULFATE 2-O-SULFOTRANSFERASE"/>
    <property type="match status" value="1"/>
</dbReference>
<dbReference type="InterPro" id="IPR027417">
    <property type="entry name" value="P-loop_NTPase"/>
</dbReference>
<keyword evidence="2" id="KW-0808">Transferase</keyword>
<accession>A0A0Q9WR56</accession>
<dbReference type="EMBL" id="CH940647">
    <property type="protein sequence ID" value="KRF84615.1"/>
    <property type="molecule type" value="Genomic_DNA"/>
</dbReference>
<keyword evidence="6" id="KW-0333">Golgi apparatus</keyword>
<reference evidence="9 10" key="1">
    <citation type="journal article" date="2007" name="Nature">
        <title>Evolution of genes and genomes on the Drosophila phylogeny.</title>
        <authorList>
            <consortium name="Drosophila 12 Genomes Consortium"/>
            <person name="Clark A.G."/>
            <person name="Eisen M.B."/>
            <person name="Smith D.R."/>
            <person name="Bergman C.M."/>
            <person name="Oliver B."/>
            <person name="Markow T.A."/>
            <person name="Kaufman T.C."/>
            <person name="Kellis M."/>
            <person name="Gelbart W."/>
            <person name="Iyer V.N."/>
            <person name="Pollard D.A."/>
            <person name="Sackton T.B."/>
            <person name="Larracuente A.M."/>
            <person name="Singh N.D."/>
            <person name="Abad J.P."/>
            <person name="Abt D.N."/>
            <person name="Adryan B."/>
            <person name="Aguade M."/>
            <person name="Akashi H."/>
            <person name="Anderson W.W."/>
            <person name="Aquadro C.F."/>
            <person name="Ardell D.H."/>
            <person name="Arguello R."/>
            <person name="Artieri C.G."/>
            <person name="Barbash D.A."/>
            <person name="Barker D."/>
            <person name="Barsanti P."/>
            <person name="Batterham P."/>
            <person name="Batzoglou S."/>
            <person name="Begun D."/>
            <person name="Bhutkar A."/>
            <person name="Blanco E."/>
            <person name="Bosak S.A."/>
            <person name="Bradley R.K."/>
            <person name="Brand A.D."/>
            <person name="Brent M.R."/>
            <person name="Brooks A.N."/>
            <person name="Brown R.H."/>
            <person name="Butlin R.K."/>
            <person name="Caggese C."/>
            <person name="Calvi B.R."/>
            <person name="Bernardo de Carvalho A."/>
            <person name="Caspi A."/>
            <person name="Castrezana S."/>
            <person name="Celniker S.E."/>
            <person name="Chang J.L."/>
            <person name="Chapple C."/>
            <person name="Chatterji S."/>
            <person name="Chinwalla A."/>
            <person name="Civetta A."/>
            <person name="Clifton S.W."/>
            <person name="Comeron J.M."/>
            <person name="Costello J.C."/>
            <person name="Coyne J.A."/>
            <person name="Daub J."/>
            <person name="David R.G."/>
            <person name="Delcher A.L."/>
            <person name="Delehaunty K."/>
            <person name="Do C.B."/>
            <person name="Ebling H."/>
            <person name="Edwards K."/>
            <person name="Eickbush T."/>
            <person name="Evans J.D."/>
            <person name="Filipski A."/>
            <person name="Findeiss S."/>
            <person name="Freyhult E."/>
            <person name="Fulton L."/>
            <person name="Fulton R."/>
            <person name="Garcia A.C."/>
            <person name="Gardiner A."/>
            <person name="Garfield D.A."/>
            <person name="Garvin B.E."/>
            <person name="Gibson G."/>
            <person name="Gilbert D."/>
            <person name="Gnerre S."/>
            <person name="Godfrey J."/>
            <person name="Good R."/>
            <person name="Gotea V."/>
            <person name="Gravely B."/>
            <person name="Greenberg A.J."/>
            <person name="Griffiths-Jones S."/>
            <person name="Gross S."/>
            <person name="Guigo R."/>
            <person name="Gustafson E.A."/>
            <person name="Haerty W."/>
            <person name="Hahn M.W."/>
            <person name="Halligan D.L."/>
            <person name="Halpern A.L."/>
            <person name="Halter G.M."/>
            <person name="Han M.V."/>
            <person name="Heger A."/>
            <person name="Hillier L."/>
            <person name="Hinrichs A.S."/>
            <person name="Holmes I."/>
            <person name="Hoskins R.A."/>
            <person name="Hubisz M.J."/>
            <person name="Hultmark D."/>
            <person name="Huntley M.A."/>
            <person name="Jaffe D.B."/>
            <person name="Jagadeeshan S."/>
            <person name="Jeck W.R."/>
            <person name="Johnson J."/>
            <person name="Jones C.D."/>
            <person name="Jordan W.C."/>
            <person name="Karpen G.H."/>
            <person name="Kataoka E."/>
            <person name="Keightley P.D."/>
            <person name="Kheradpour P."/>
            <person name="Kirkness E.F."/>
            <person name="Koerich L.B."/>
            <person name="Kristiansen K."/>
            <person name="Kudrna D."/>
            <person name="Kulathinal R.J."/>
            <person name="Kumar S."/>
            <person name="Kwok R."/>
            <person name="Lander E."/>
            <person name="Langley C.H."/>
            <person name="Lapoint R."/>
            <person name="Lazzaro B.P."/>
            <person name="Lee S.J."/>
            <person name="Levesque L."/>
            <person name="Li R."/>
            <person name="Lin C.F."/>
            <person name="Lin M.F."/>
            <person name="Lindblad-Toh K."/>
            <person name="Llopart A."/>
            <person name="Long M."/>
            <person name="Low L."/>
            <person name="Lozovsky E."/>
            <person name="Lu J."/>
            <person name="Luo M."/>
            <person name="Machado C.A."/>
            <person name="Makalowski W."/>
            <person name="Marzo M."/>
            <person name="Matsuda M."/>
            <person name="Matzkin L."/>
            <person name="McAllister B."/>
            <person name="McBride C.S."/>
            <person name="McKernan B."/>
            <person name="McKernan K."/>
            <person name="Mendez-Lago M."/>
            <person name="Minx P."/>
            <person name="Mollenhauer M.U."/>
            <person name="Montooth K."/>
            <person name="Mount S.M."/>
            <person name="Mu X."/>
            <person name="Myers E."/>
            <person name="Negre B."/>
            <person name="Newfeld S."/>
            <person name="Nielsen R."/>
            <person name="Noor M.A."/>
            <person name="O'Grady P."/>
            <person name="Pachter L."/>
            <person name="Papaceit M."/>
            <person name="Parisi M.J."/>
            <person name="Parisi M."/>
            <person name="Parts L."/>
            <person name="Pedersen J.S."/>
            <person name="Pesole G."/>
            <person name="Phillippy A.M."/>
            <person name="Ponting C.P."/>
            <person name="Pop M."/>
            <person name="Porcelli D."/>
            <person name="Powell J.R."/>
            <person name="Prohaska S."/>
            <person name="Pruitt K."/>
            <person name="Puig M."/>
            <person name="Quesneville H."/>
            <person name="Ram K.R."/>
            <person name="Rand D."/>
            <person name="Rasmussen M.D."/>
            <person name="Reed L.K."/>
            <person name="Reenan R."/>
            <person name="Reily A."/>
            <person name="Remington K.A."/>
            <person name="Rieger T.T."/>
            <person name="Ritchie M.G."/>
            <person name="Robin C."/>
            <person name="Rogers Y.H."/>
            <person name="Rohde C."/>
            <person name="Rozas J."/>
            <person name="Rubenfield M.J."/>
            <person name="Ruiz A."/>
            <person name="Russo S."/>
            <person name="Salzberg S.L."/>
            <person name="Sanchez-Gracia A."/>
            <person name="Saranga D.J."/>
            <person name="Sato H."/>
            <person name="Schaeffer S.W."/>
            <person name="Schatz M.C."/>
            <person name="Schlenke T."/>
            <person name="Schwartz R."/>
            <person name="Segarra C."/>
            <person name="Singh R.S."/>
            <person name="Sirot L."/>
            <person name="Sirota M."/>
            <person name="Sisneros N.B."/>
            <person name="Smith C.D."/>
            <person name="Smith T.F."/>
            <person name="Spieth J."/>
            <person name="Stage D.E."/>
            <person name="Stark A."/>
            <person name="Stephan W."/>
            <person name="Strausberg R.L."/>
            <person name="Strempel S."/>
            <person name="Sturgill D."/>
            <person name="Sutton G."/>
            <person name="Sutton G.G."/>
            <person name="Tao W."/>
            <person name="Teichmann S."/>
            <person name="Tobari Y.N."/>
            <person name="Tomimura Y."/>
            <person name="Tsolas J.M."/>
            <person name="Valente V.L."/>
            <person name="Venter E."/>
            <person name="Venter J.C."/>
            <person name="Vicario S."/>
            <person name="Vieira F.G."/>
            <person name="Vilella A.J."/>
            <person name="Villasante A."/>
            <person name="Walenz B."/>
            <person name="Wang J."/>
            <person name="Wasserman M."/>
            <person name="Watts T."/>
            <person name="Wilson D."/>
            <person name="Wilson R.K."/>
            <person name="Wing R.A."/>
            <person name="Wolfner M.F."/>
            <person name="Wong A."/>
            <person name="Wong G.K."/>
            <person name="Wu C.I."/>
            <person name="Wu G."/>
            <person name="Yamamoto D."/>
            <person name="Yang H.P."/>
            <person name="Yang S.P."/>
            <person name="Yorke J.A."/>
            <person name="Yoshida K."/>
            <person name="Zdobnov E."/>
            <person name="Zhang P."/>
            <person name="Zhang Y."/>
            <person name="Zimin A.V."/>
            <person name="Baldwin J."/>
            <person name="Abdouelleil A."/>
            <person name="Abdulkadir J."/>
            <person name="Abebe A."/>
            <person name="Abera B."/>
            <person name="Abreu J."/>
            <person name="Acer S.C."/>
            <person name="Aftuck L."/>
            <person name="Alexander A."/>
            <person name="An P."/>
            <person name="Anderson E."/>
            <person name="Anderson S."/>
            <person name="Arachi H."/>
            <person name="Azer M."/>
            <person name="Bachantsang P."/>
            <person name="Barry A."/>
            <person name="Bayul T."/>
            <person name="Berlin A."/>
            <person name="Bessette D."/>
            <person name="Bloom T."/>
            <person name="Blye J."/>
            <person name="Boguslavskiy L."/>
            <person name="Bonnet C."/>
            <person name="Boukhgalter B."/>
            <person name="Bourzgui I."/>
            <person name="Brown A."/>
            <person name="Cahill P."/>
            <person name="Channer S."/>
            <person name="Cheshatsang Y."/>
            <person name="Chuda L."/>
            <person name="Citroen M."/>
            <person name="Collymore A."/>
            <person name="Cooke P."/>
            <person name="Costello M."/>
            <person name="D'Aco K."/>
            <person name="Daza R."/>
            <person name="De Haan G."/>
            <person name="DeGray S."/>
            <person name="DeMaso C."/>
            <person name="Dhargay N."/>
            <person name="Dooley K."/>
            <person name="Dooley E."/>
            <person name="Doricent M."/>
            <person name="Dorje P."/>
            <person name="Dorjee K."/>
            <person name="Dupes A."/>
            <person name="Elong R."/>
            <person name="Falk J."/>
            <person name="Farina A."/>
            <person name="Faro S."/>
            <person name="Ferguson D."/>
            <person name="Fisher S."/>
            <person name="Foley C.D."/>
            <person name="Franke A."/>
            <person name="Friedrich D."/>
            <person name="Gadbois L."/>
            <person name="Gearin G."/>
            <person name="Gearin C.R."/>
            <person name="Giannoukos G."/>
            <person name="Goode T."/>
            <person name="Graham J."/>
            <person name="Grandbois E."/>
            <person name="Grewal S."/>
            <person name="Gyaltsen K."/>
            <person name="Hafez N."/>
            <person name="Hagos B."/>
            <person name="Hall J."/>
            <person name="Henson C."/>
            <person name="Hollinger A."/>
            <person name="Honan T."/>
            <person name="Huard M.D."/>
            <person name="Hughes L."/>
            <person name="Hurhula B."/>
            <person name="Husby M.E."/>
            <person name="Kamat A."/>
            <person name="Kanga B."/>
            <person name="Kashin S."/>
            <person name="Khazanovich D."/>
            <person name="Kisner P."/>
            <person name="Lance K."/>
            <person name="Lara M."/>
            <person name="Lee W."/>
            <person name="Lennon N."/>
            <person name="Letendre F."/>
            <person name="LeVine R."/>
            <person name="Lipovsky A."/>
            <person name="Liu X."/>
            <person name="Liu J."/>
            <person name="Liu S."/>
            <person name="Lokyitsang T."/>
            <person name="Lokyitsang Y."/>
            <person name="Lubonja R."/>
            <person name="Lui A."/>
            <person name="MacDonald P."/>
            <person name="Magnisalis V."/>
            <person name="Maru K."/>
            <person name="Matthews C."/>
            <person name="McCusker W."/>
            <person name="McDonough S."/>
            <person name="Mehta T."/>
            <person name="Meldrim J."/>
            <person name="Meneus L."/>
            <person name="Mihai O."/>
            <person name="Mihalev A."/>
            <person name="Mihova T."/>
            <person name="Mittelman R."/>
            <person name="Mlenga V."/>
            <person name="Montmayeur A."/>
            <person name="Mulrain L."/>
            <person name="Navidi A."/>
            <person name="Naylor J."/>
            <person name="Negash T."/>
            <person name="Nguyen T."/>
            <person name="Nguyen N."/>
            <person name="Nicol R."/>
            <person name="Norbu C."/>
            <person name="Norbu N."/>
            <person name="Novod N."/>
            <person name="O'Neill B."/>
            <person name="Osman S."/>
            <person name="Markiewicz E."/>
            <person name="Oyono O.L."/>
            <person name="Patti C."/>
            <person name="Phunkhang P."/>
            <person name="Pierre F."/>
            <person name="Priest M."/>
            <person name="Raghuraman S."/>
            <person name="Rege F."/>
            <person name="Reyes R."/>
            <person name="Rise C."/>
            <person name="Rogov P."/>
            <person name="Ross K."/>
            <person name="Ryan E."/>
            <person name="Settipalli S."/>
            <person name="Shea T."/>
            <person name="Sherpa N."/>
            <person name="Shi L."/>
            <person name="Shih D."/>
            <person name="Sparrow T."/>
            <person name="Spaulding J."/>
            <person name="Stalker J."/>
            <person name="Stange-Thomann N."/>
            <person name="Stavropoulos S."/>
            <person name="Stone C."/>
            <person name="Strader C."/>
            <person name="Tesfaye S."/>
            <person name="Thomson T."/>
            <person name="Thoulutsang Y."/>
            <person name="Thoulutsang D."/>
            <person name="Topham K."/>
            <person name="Topping I."/>
            <person name="Tsamla T."/>
            <person name="Vassiliev H."/>
            <person name="Vo A."/>
            <person name="Wangchuk T."/>
            <person name="Wangdi T."/>
            <person name="Weiand M."/>
            <person name="Wilkinson J."/>
            <person name="Wilson A."/>
            <person name="Yadav S."/>
            <person name="Young G."/>
            <person name="Yu Q."/>
            <person name="Zembek L."/>
            <person name="Zhong D."/>
            <person name="Zimmer A."/>
            <person name="Zwirko Z."/>
            <person name="Jaffe D.B."/>
            <person name="Alvarez P."/>
            <person name="Brockman W."/>
            <person name="Butler J."/>
            <person name="Chin C."/>
            <person name="Gnerre S."/>
            <person name="Grabherr M."/>
            <person name="Kleber M."/>
            <person name="Mauceli E."/>
            <person name="MacCallum I."/>
        </authorList>
    </citation>
    <scope>NUCLEOTIDE SEQUENCE [LARGE SCALE GENOMIC DNA]</scope>
    <source>
        <strain evidence="10">Tucson 15010-1051.87</strain>
    </source>
</reference>
<evidence type="ECO:0000313" key="9">
    <source>
        <dbReference type="EMBL" id="KRF84615.1"/>
    </source>
</evidence>
<keyword evidence="3" id="KW-0812">Transmembrane</keyword>
<gene>
    <name evidence="9" type="primary">Dvir\GJ11898</name>
    <name evidence="9" type="ORF">Dvir_GJ11898</name>
</gene>
<dbReference type="PANTHER" id="PTHR12129:SF20">
    <property type="entry name" value="HEPARAN SULFATE 2-O-SULFOTRANSFERASE PIPE"/>
    <property type="match status" value="1"/>
</dbReference>
<sequence length="102" mass="12251">MAMQIAKLHVEKEYAVVGSWEDTNITLAVLEAYIPRFFADATNQYYSHREKFMINATPHDNHLDEDVEAYLKQQFAYEIELYNFCKQRLYKQYIAIRNKTKY</sequence>
<evidence type="ECO:0000256" key="1">
    <source>
        <dbReference type="ARBA" id="ARBA00004323"/>
    </source>
</evidence>
<keyword evidence="7" id="KW-0472">Membrane</keyword>
<evidence type="ECO:0000256" key="2">
    <source>
        <dbReference type="ARBA" id="ARBA00022679"/>
    </source>
</evidence>
<keyword evidence="4" id="KW-0735">Signal-anchor</keyword>
<evidence type="ECO:0000256" key="6">
    <source>
        <dbReference type="ARBA" id="ARBA00023034"/>
    </source>
</evidence>
<dbReference type="AlphaFoldDB" id="A0A0Q9WR56"/>
<evidence type="ECO:0000313" key="10">
    <source>
        <dbReference type="Proteomes" id="UP000008792"/>
    </source>
</evidence>
<dbReference type="STRING" id="7244.A0A0Q9WR56"/>
<evidence type="ECO:0000256" key="4">
    <source>
        <dbReference type="ARBA" id="ARBA00022968"/>
    </source>
</evidence>
<dbReference type="GO" id="GO:0008146">
    <property type="term" value="F:sulfotransferase activity"/>
    <property type="evidence" value="ECO:0007669"/>
    <property type="project" value="InterPro"/>
</dbReference>
<comment type="subcellular location">
    <subcellularLocation>
        <location evidence="1">Golgi apparatus membrane</location>
        <topology evidence="1">Single-pass type II membrane protein</topology>
    </subcellularLocation>
</comment>
<proteinExistence type="predicted"/>
<keyword evidence="5" id="KW-1133">Transmembrane helix</keyword>
<dbReference type="Proteomes" id="UP000008792">
    <property type="component" value="Unassembled WGS sequence"/>
</dbReference>
<keyword evidence="10" id="KW-1185">Reference proteome</keyword>
<dbReference type="KEGG" id="dvi:6622479"/>
<dbReference type="InParanoid" id="A0A0Q9WR56"/>